<protein>
    <submittedName>
        <fullName evidence="1">Uncharacterized protein</fullName>
    </submittedName>
</protein>
<gene>
    <name evidence="1" type="ORF">CDAR_181671</name>
</gene>
<evidence type="ECO:0000313" key="2">
    <source>
        <dbReference type="Proteomes" id="UP001054837"/>
    </source>
</evidence>
<name>A0AAV4URJ3_9ARAC</name>
<comment type="caution">
    <text evidence="1">The sequence shown here is derived from an EMBL/GenBank/DDBJ whole genome shotgun (WGS) entry which is preliminary data.</text>
</comment>
<organism evidence="1 2">
    <name type="scientific">Caerostris darwini</name>
    <dbReference type="NCBI Taxonomy" id="1538125"/>
    <lineage>
        <taxon>Eukaryota</taxon>
        <taxon>Metazoa</taxon>
        <taxon>Ecdysozoa</taxon>
        <taxon>Arthropoda</taxon>
        <taxon>Chelicerata</taxon>
        <taxon>Arachnida</taxon>
        <taxon>Araneae</taxon>
        <taxon>Araneomorphae</taxon>
        <taxon>Entelegynae</taxon>
        <taxon>Araneoidea</taxon>
        <taxon>Araneidae</taxon>
        <taxon>Caerostris</taxon>
    </lineage>
</organism>
<keyword evidence="2" id="KW-1185">Reference proteome</keyword>
<sequence>MEGIRYRPRNKLVLISKGLRHSTEQLDKHKKLFLQVKETYQAVVKNLPKDEEYNAVCSKKLQGLLTSIEADGKQKGSPAERCTVSADGTVPIPRHWMAESDGVVLKLSHFGYIICPLRQISRKYL</sequence>
<dbReference type="AlphaFoldDB" id="A0AAV4URJ3"/>
<proteinExistence type="predicted"/>
<accession>A0AAV4URJ3</accession>
<evidence type="ECO:0000313" key="1">
    <source>
        <dbReference type="EMBL" id="GIY60501.1"/>
    </source>
</evidence>
<dbReference type="Proteomes" id="UP001054837">
    <property type="component" value="Unassembled WGS sequence"/>
</dbReference>
<reference evidence="1 2" key="1">
    <citation type="submission" date="2021-06" db="EMBL/GenBank/DDBJ databases">
        <title>Caerostris darwini draft genome.</title>
        <authorList>
            <person name="Kono N."/>
            <person name="Arakawa K."/>
        </authorList>
    </citation>
    <scope>NUCLEOTIDE SEQUENCE [LARGE SCALE GENOMIC DNA]</scope>
</reference>
<dbReference type="EMBL" id="BPLQ01011804">
    <property type="protein sequence ID" value="GIY60501.1"/>
    <property type="molecule type" value="Genomic_DNA"/>
</dbReference>